<evidence type="ECO:0000313" key="3">
    <source>
        <dbReference type="Proteomes" id="UP000248795"/>
    </source>
</evidence>
<reference evidence="3" key="1">
    <citation type="submission" date="2018-06" db="EMBL/GenBank/DDBJ databases">
        <title>Aestuariibacter litoralis strain KCTC 52945T.</title>
        <authorList>
            <person name="Li X."/>
            <person name="Salam N."/>
            <person name="Li J.-L."/>
            <person name="Chen Y.-M."/>
            <person name="Yang Z.-W."/>
            <person name="Zhang L.-Y."/>
            <person name="Han M.-X."/>
            <person name="Xiao M."/>
            <person name="Li W.-J."/>
        </authorList>
    </citation>
    <scope>NUCLEOTIDE SEQUENCE [LARGE SCALE GENOMIC DNA]</scope>
    <source>
        <strain evidence="3">KCTC 52945</strain>
    </source>
</reference>
<feature type="transmembrane region" description="Helical" evidence="1">
    <location>
        <begin position="168"/>
        <end position="187"/>
    </location>
</feature>
<keyword evidence="1" id="KW-1133">Transmembrane helix</keyword>
<protein>
    <recommendedName>
        <fullName evidence="4">Phosphatidate cytidylyltransferase</fullName>
    </recommendedName>
</protein>
<dbReference type="GO" id="GO:0005886">
    <property type="term" value="C:plasma membrane"/>
    <property type="evidence" value="ECO:0007669"/>
    <property type="project" value="TreeGrafter"/>
</dbReference>
<dbReference type="Proteomes" id="UP000248795">
    <property type="component" value="Unassembled WGS sequence"/>
</dbReference>
<keyword evidence="1" id="KW-0812">Transmembrane</keyword>
<dbReference type="EMBL" id="QKVK01000003">
    <property type="protein sequence ID" value="PZF77335.1"/>
    <property type="molecule type" value="Genomic_DNA"/>
</dbReference>
<dbReference type="Pfam" id="PF01148">
    <property type="entry name" value="CTP_transf_1"/>
    <property type="match status" value="1"/>
</dbReference>
<evidence type="ECO:0000313" key="2">
    <source>
        <dbReference type="EMBL" id="PZF77335.1"/>
    </source>
</evidence>
<keyword evidence="1" id="KW-0472">Membrane</keyword>
<dbReference type="PANTHER" id="PTHR43535">
    <property type="entry name" value="PHOSPHATIDATE CYTIDYLYLTRANSFERASE"/>
    <property type="match status" value="1"/>
</dbReference>
<accession>A0A2W2APL2</accession>
<feature type="transmembrane region" description="Helical" evidence="1">
    <location>
        <begin position="208"/>
        <end position="228"/>
    </location>
</feature>
<feature type="transmembrane region" description="Helical" evidence="1">
    <location>
        <begin position="6"/>
        <end position="28"/>
    </location>
</feature>
<dbReference type="AlphaFoldDB" id="A0A2W2APL2"/>
<comment type="caution">
    <text evidence="2">The sequence shown here is derived from an EMBL/GenBank/DDBJ whole genome shotgun (WGS) entry which is preliminary data.</text>
</comment>
<dbReference type="PANTHER" id="PTHR43535:SF1">
    <property type="entry name" value="PHOSPHATIDATE CYTIDYLYLTRANSFERASE"/>
    <property type="match status" value="1"/>
</dbReference>
<feature type="transmembrane region" description="Helical" evidence="1">
    <location>
        <begin position="146"/>
        <end position="162"/>
    </location>
</feature>
<feature type="transmembrane region" description="Helical" evidence="1">
    <location>
        <begin position="117"/>
        <end position="134"/>
    </location>
</feature>
<evidence type="ECO:0008006" key="4">
    <source>
        <dbReference type="Google" id="ProtNLM"/>
    </source>
</evidence>
<proteinExistence type="predicted"/>
<evidence type="ECO:0000256" key="1">
    <source>
        <dbReference type="SAM" id="Phobius"/>
    </source>
</evidence>
<keyword evidence="3" id="KW-1185">Reference proteome</keyword>
<feature type="transmembrane region" description="Helical" evidence="1">
    <location>
        <begin position="95"/>
        <end position="111"/>
    </location>
</feature>
<organism evidence="2 3">
    <name type="scientific">Aestuariivirga litoralis</name>
    <dbReference type="NCBI Taxonomy" id="2650924"/>
    <lineage>
        <taxon>Bacteria</taxon>
        <taxon>Pseudomonadati</taxon>
        <taxon>Pseudomonadota</taxon>
        <taxon>Alphaproteobacteria</taxon>
        <taxon>Hyphomicrobiales</taxon>
        <taxon>Aestuariivirgaceae</taxon>
        <taxon>Aestuariivirga</taxon>
    </lineage>
</organism>
<feature type="transmembrane region" description="Helical" evidence="1">
    <location>
        <begin position="273"/>
        <end position="294"/>
    </location>
</feature>
<sequence>MTDHLTVAALAQAIGWAFAVGALLLLVLTVLPQTRTIARGLWPILVSEAGILAAGVLPWFLPSWALFTLLVIVASRIGFESGTVHGLIAARPVRLMYSLLLPVACVMAWFGDSALVLPGAAALMLASLLAMSFSRPRSLVGDLARFSIFPLIPFAVFCHLAGQPGMASLIVLAFFLVETFDSFSLLGGKLFGKTLLVPRLSPRKTWEGLATGSATLFMAVLALVSWLGLPLLEMLMGGMVVIASAITGDLLGSAAKRSASVKDYPPVMKVQGGLLDIIDSWIVAGPCLVGFYFLTAGQ</sequence>
<name>A0A2W2APL2_9HYPH</name>
<dbReference type="RefSeq" id="WP_111197710.1">
    <property type="nucleotide sequence ID" value="NZ_QKVK01000003.1"/>
</dbReference>
<gene>
    <name evidence="2" type="ORF">DK847_08415</name>
</gene>